<feature type="compositionally biased region" description="Basic and acidic residues" evidence="1">
    <location>
        <begin position="420"/>
        <end position="432"/>
    </location>
</feature>
<feature type="domain" description="MobA/VirD2-like nuclease" evidence="2">
    <location>
        <begin position="41"/>
        <end position="170"/>
    </location>
</feature>
<dbReference type="Proteomes" id="UP001299235">
    <property type="component" value="Unassembled WGS sequence"/>
</dbReference>
<sequence>MAYTSIIPVSRLDNSITYIRNKDKTTKKGQSAGSLEEAIDYAMNRDKTERSVFEDAIGCVCETAYQDMVETKKRYHKMDGVQGYHLVQSFAKGEVTPELAHQIGMELAERLLQRKYEAVITTHLNTEHYHNHIVFNSVSMEDGKKYHSNSRSYYEDVRKASDALCLKYGLSVIEPKNGKGKSYAQWMAEQDGKPTWRTSIRLDIRDAVAESFTWKQFLDQMKQRGYQWKLNRKYIALKAPGMERYIRLRSLGKHYSEESIRQWILQPKSRTPAGKEGISRTPKKKLKGIQALYYSYLYQMGVLKQKPKRISPVLRADIRKLDARIEQMEFLQKHQITTREELLAYRTPLEEQVQALTKERKRLYRSEPDGVRIGQINKVLKPLRKDIRICIRIEQQSREMEERMRLAEQIQRQAEQEEDKTEKTRQKETESR</sequence>
<proteinExistence type="predicted"/>
<protein>
    <submittedName>
        <fullName evidence="3">Relaxase/mobilization nuclease domain-containing protein</fullName>
    </submittedName>
</protein>
<evidence type="ECO:0000256" key="1">
    <source>
        <dbReference type="SAM" id="MobiDB-lite"/>
    </source>
</evidence>
<reference evidence="3 4" key="1">
    <citation type="submission" date="2021-10" db="EMBL/GenBank/DDBJ databases">
        <title>Anaerobic single-cell dispensing facilitates the cultivation of human gut bacteria.</title>
        <authorList>
            <person name="Afrizal A."/>
        </authorList>
    </citation>
    <scope>NUCLEOTIDE SEQUENCE [LARGE SCALE GENOMIC DNA]</scope>
    <source>
        <strain evidence="3 4">CLA-AA-H246</strain>
    </source>
</reference>
<dbReference type="InterPro" id="IPR005094">
    <property type="entry name" value="Endonuclease_MobA/VirD2"/>
</dbReference>
<dbReference type="EMBL" id="JAJEQE010000007">
    <property type="protein sequence ID" value="MCC2148349.1"/>
    <property type="molecule type" value="Genomic_DNA"/>
</dbReference>
<dbReference type="RefSeq" id="WP_117638844.1">
    <property type="nucleotide sequence ID" value="NZ_JAJEQE010000007.1"/>
</dbReference>
<evidence type="ECO:0000313" key="3">
    <source>
        <dbReference type="EMBL" id="MCC2148349.1"/>
    </source>
</evidence>
<keyword evidence="4" id="KW-1185">Reference proteome</keyword>
<feature type="region of interest" description="Disordered" evidence="1">
    <location>
        <begin position="402"/>
        <end position="432"/>
    </location>
</feature>
<gene>
    <name evidence="3" type="ORF">LKD42_03640</name>
</gene>
<name>A0ABS8EU96_9FIRM</name>
<dbReference type="Pfam" id="PF03432">
    <property type="entry name" value="Relaxase"/>
    <property type="match status" value="1"/>
</dbReference>
<comment type="caution">
    <text evidence="3">The sequence shown here is derived from an EMBL/GenBank/DDBJ whole genome shotgun (WGS) entry which is preliminary data.</text>
</comment>
<evidence type="ECO:0000259" key="2">
    <source>
        <dbReference type="Pfam" id="PF03432"/>
    </source>
</evidence>
<accession>A0ABS8EU96</accession>
<evidence type="ECO:0000313" key="4">
    <source>
        <dbReference type="Proteomes" id="UP001299235"/>
    </source>
</evidence>
<organism evidence="3 4">
    <name type="scientific">Hominisplanchenecus faecis</name>
    <dbReference type="NCBI Taxonomy" id="2885351"/>
    <lineage>
        <taxon>Bacteria</taxon>
        <taxon>Bacillati</taxon>
        <taxon>Bacillota</taxon>
        <taxon>Clostridia</taxon>
        <taxon>Lachnospirales</taxon>
        <taxon>Lachnospiraceae</taxon>
        <taxon>Hominisplanchenecus</taxon>
    </lineage>
</organism>